<dbReference type="Proteomes" id="UP000218238">
    <property type="component" value="Unassembled WGS sequence"/>
</dbReference>
<evidence type="ECO:0000313" key="1">
    <source>
        <dbReference type="EMBL" id="PAX52379.1"/>
    </source>
</evidence>
<sequence>MVSINEIIKREVNPFDLVNIRVGNFWTENQDYTALVESIHQAVINEVEGLLDLVVMDNRSRTVLLLGDGGSGKSYLLGRLKQTFNTKAFFTYISPWSDNDYIWRHVLRYTVDSLIQVPEGQQESQLILWLKSLSAFTKRKNSSIWQVLLNDRKKFISHLKNTYKLAGIYNADIFFGLLYDLTDPELYPLACEWLRGDDLSEESMQTLNVKSCIDTEDAAKNILANFGKISIETQPIVLCFDQVESTAKFDLNPQPLFNINTTIHNDNLKNFLIIITIVKDNWMRATQIIPQTDKVRLERLLQLRPINLEQAEAIWAYRLQSLHQEANPQPNISIFPLEKILLEDNFPGGKTYPRNAIILGRQKYQEYKLSLLTKPIVIQQPNSTTPNIVIIPPTEPLRGSPRENYLAEFKIIWQKELKKTQEKITKITFVAANELIQMLQMTLEALQMQSIKPKLISGKSASSSFSYQSPKQGKVGVVWTEDPNMTSFFNIMNATHKVAQKGTCSIIYLIRLSTLGNAKLKGFQLYSQIFNGTKNIHIRPKLPSVHILETYRNLVNSTLSQELVIGGKTIQLPELQSLVRESKVLEKCVVIQDLGVVTKLTDTETKKDLRVVKEFLRSLVVTQNFMGVQALYSHAKSQFYDVSDNEIRYLIELLCEERKIKFINPKAKLEDQLVCLVA</sequence>
<organism evidence="1 2">
    <name type="scientific">Brunnivagina elsteri CCALA 953</name>
    <dbReference type="NCBI Taxonomy" id="987040"/>
    <lineage>
        <taxon>Bacteria</taxon>
        <taxon>Bacillati</taxon>
        <taxon>Cyanobacteriota</taxon>
        <taxon>Cyanophyceae</taxon>
        <taxon>Nostocales</taxon>
        <taxon>Calotrichaceae</taxon>
        <taxon>Brunnivagina</taxon>
    </lineage>
</organism>
<dbReference type="AlphaFoldDB" id="A0A2A2TG30"/>
<dbReference type="InterPro" id="IPR027417">
    <property type="entry name" value="P-loop_NTPase"/>
</dbReference>
<dbReference type="RefSeq" id="WP_095723313.1">
    <property type="nucleotide sequence ID" value="NZ_NTFS01000246.1"/>
</dbReference>
<evidence type="ECO:0000313" key="2">
    <source>
        <dbReference type="Proteomes" id="UP000218238"/>
    </source>
</evidence>
<reference evidence="1 2" key="1">
    <citation type="submission" date="2017-08" db="EMBL/GenBank/DDBJ databases">
        <title>Draft genome sequence of filamentous cyanobacterium Calothrix elsteri CCALA 953.</title>
        <authorList>
            <person name="Gagunashvili A.N."/>
            <person name="Elster J."/>
            <person name="Andresson O.S."/>
        </authorList>
    </citation>
    <scope>NUCLEOTIDE SEQUENCE [LARGE SCALE GENOMIC DNA]</scope>
    <source>
        <strain evidence="1 2">CCALA 953</strain>
    </source>
</reference>
<keyword evidence="2" id="KW-1185">Reference proteome</keyword>
<accession>A0A2A2TG30</accession>
<name>A0A2A2TG30_9CYAN</name>
<dbReference type="SUPFAM" id="SSF52540">
    <property type="entry name" value="P-loop containing nucleoside triphosphate hydrolases"/>
    <property type="match status" value="1"/>
</dbReference>
<proteinExistence type="predicted"/>
<comment type="caution">
    <text evidence="1">The sequence shown here is derived from an EMBL/GenBank/DDBJ whole genome shotgun (WGS) entry which is preliminary data.</text>
</comment>
<dbReference type="EMBL" id="NTFS01000246">
    <property type="protein sequence ID" value="PAX52379.1"/>
    <property type="molecule type" value="Genomic_DNA"/>
</dbReference>
<dbReference type="OrthoDB" id="227666at2"/>
<protein>
    <submittedName>
        <fullName evidence="1">KAP family P-loop domain-containing protein</fullName>
    </submittedName>
</protein>
<gene>
    <name evidence="1" type="ORF">CK510_19655</name>
</gene>